<evidence type="ECO:0000256" key="4">
    <source>
        <dbReference type="ARBA" id="ARBA00038314"/>
    </source>
</evidence>
<evidence type="ECO:0000256" key="2">
    <source>
        <dbReference type="ARBA" id="ARBA00022679"/>
    </source>
</evidence>
<evidence type="ECO:0000313" key="5">
    <source>
        <dbReference type="EMBL" id="KAK6540601.1"/>
    </source>
</evidence>
<reference evidence="5 6" key="1">
    <citation type="submission" date="2019-10" db="EMBL/GenBank/DDBJ databases">
        <authorList>
            <person name="Palmer J.M."/>
        </authorList>
    </citation>
    <scope>NUCLEOTIDE SEQUENCE [LARGE SCALE GENOMIC DNA]</scope>
    <source>
        <strain evidence="5 6">TWF694</strain>
    </source>
</reference>
<dbReference type="Proteomes" id="UP001365542">
    <property type="component" value="Unassembled WGS sequence"/>
</dbReference>
<protein>
    <recommendedName>
        <fullName evidence="7">Methyltransferase domain-containing protein</fullName>
    </recommendedName>
</protein>
<dbReference type="InterPro" id="IPR051654">
    <property type="entry name" value="Meroterpenoid_MTases"/>
</dbReference>
<gene>
    <name evidence="5" type="ORF">TWF694_007996</name>
</gene>
<organism evidence="5 6">
    <name type="scientific">Orbilia ellipsospora</name>
    <dbReference type="NCBI Taxonomy" id="2528407"/>
    <lineage>
        <taxon>Eukaryota</taxon>
        <taxon>Fungi</taxon>
        <taxon>Dikarya</taxon>
        <taxon>Ascomycota</taxon>
        <taxon>Pezizomycotina</taxon>
        <taxon>Orbiliomycetes</taxon>
        <taxon>Orbiliales</taxon>
        <taxon>Orbiliaceae</taxon>
        <taxon>Orbilia</taxon>
    </lineage>
</organism>
<comment type="pathway">
    <text evidence="1">Secondary metabolite biosynthesis.</text>
</comment>
<dbReference type="PANTHER" id="PTHR35897:SF1">
    <property type="entry name" value="METHYLTRANSFERASE AUSD"/>
    <property type="match status" value="1"/>
</dbReference>
<dbReference type="Gene3D" id="3.40.50.150">
    <property type="entry name" value="Vaccinia Virus protein VP39"/>
    <property type="match status" value="1"/>
</dbReference>
<comment type="similarity">
    <text evidence="4">Belongs to the class I-like SAM-binding methyltransferase superfamily.</text>
</comment>
<evidence type="ECO:0000256" key="1">
    <source>
        <dbReference type="ARBA" id="ARBA00005179"/>
    </source>
</evidence>
<proteinExistence type="inferred from homology"/>
<dbReference type="GO" id="GO:0016740">
    <property type="term" value="F:transferase activity"/>
    <property type="evidence" value="ECO:0007669"/>
    <property type="project" value="UniProtKB-KW"/>
</dbReference>
<dbReference type="EMBL" id="JAVHJO010000004">
    <property type="protein sequence ID" value="KAK6540601.1"/>
    <property type="molecule type" value="Genomic_DNA"/>
</dbReference>
<evidence type="ECO:0000256" key="3">
    <source>
        <dbReference type="ARBA" id="ARBA00022691"/>
    </source>
</evidence>
<sequence>MADQASVAMPPRVLVAARKIFSRYPPTQALAASSDPSGPTEDDDSKLRDHIIKYKQEAYAAYPYPCIKLWLFLHSTITDTPVYESVIKPKLQPPSSTILMDIGCGLGQDIRSLVSDGAEPENIIGFDLHQEFIQAGYGLFMDGPDSDAPLKSTFITGSLFDDDNDLTKYHGKVDIIHISSVLHLFGLEKQITVANRLDKVLKSEPGAIITGKQLGVKEPGVLKEDIDDSGGFGSRVLSVGVFRHNPETFKDFWTKVGDGKWNVQVTELVLNIDPEQYPITLVKRGDVVTVLRFAVTRL</sequence>
<dbReference type="AlphaFoldDB" id="A0AAV9XF75"/>
<keyword evidence="3" id="KW-0949">S-adenosyl-L-methionine</keyword>
<dbReference type="PANTHER" id="PTHR35897">
    <property type="entry name" value="METHYLTRANSFERASE AUSD"/>
    <property type="match status" value="1"/>
</dbReference>
<evidence type="ECO:0008006" key="7">
    <source>
        <dbReference type="Google" id="ProtNLM"/>
    </source>
</evidence>
<comment type="caution">
    <text evidence="5">The sequence shown here is derived from an EMBL/GenBank/DDBJ whole genome shotgun (WGS) entry which is preliminary data.</text>
</comment>
<keyword evidence="2" id="KW-0808">Transferase</keyword>
<name>A0AAV9XF75_9PEZI</name>
<evidence type="ECO:0000313" key="6">
    <source>
        <dbReference type="Proteomes" id="UP001365542"/>
    </source>
</evidence>
<accession>A0AAV9XF75</accession>
<dbReference type="SUPFAM" id="SSF53335">
    <property type="entry name" value="S-adenosyl-L-methionine-dependent methyltransferases"/>
    <property type="match status" value="1"/>
</dbReference>
<keyword evidence="6" id="KW-1185">Reference proteome</keyword>
<dbReference type="InterPro" id="IPR029063">
    <property type="entry name" value="SAM-dependent_MTases_sf"/>
</dbReference>